<reference evidence="5 6" key="1">
    <citation type="submission" date="2012-09" db="EMBL/GenBank/DDBJ databases">
        <title>The Genome Sequence of Actinobaculum massiliae ACS-171-V-COL2.</title>
        <authorList>
            <consortium name="The Broad Institute Genome Sequencing Platform"/>
            <person name="Earl A."/>
            <person name="Ward D."/>
            <person name="Feldgarden M."/>
            <person name="Gevers D."/>
            <person name="Saerens B."/>
            <person name="Vaneechoutte M."/>
            <person name="Walker B."/>
            <person name="Young S.K."/>
            <person name="Zeng Q."/>
            <person name="Gargeya S."/>
            <person name="Fitzgerald M."/>
            <person name="Haas B."/>
            <person name="Abouelleil A."/>
            <person name="Alvarado L."/>
            <person name="Arachchi H.M."/>
            <person name="Berlin A."/>
            <person name="Chapman S.B."/>
            <person name="Goldberg J."/>
            <person name="Griggs A."/>
            <person name="Gujja S."/>
            <person name="Hansen M."/>
            <person name="Howarth C."/>
            <person name="Imamovic A."/>
            <person name="Larimer J."/>
            <person name="McCowen C."/>
            <person name="Montmayeur A."/>
            <person name="Murphy C."/>
            <person name="Neiman D."/>
            <person name="Pearson M."/>
            <person name="Priest M."/>
            <person name="Roberts A."/>
            <person name="Saif S."/>
            <person name="Shea T."/>
            <person name="Sisk P."/>
            <person name="Sykes S."/>
            <person name="Wortman J."/>
            <person name="Nusbaum C."/>
            <person name="Birren B."/>
        </authorList>
    </citation>
    <scope>NUCLEOTIDE SEQUENCE [LARGE SCALE GENOMIC DNA]</scope>
    <source>
        <strain evidence="6">ACS-171-V-Col2</strain>
    </source>
</reference>
<keyword evidence="6" id="KW-1185">Reference proteome</keyword>
<dbReference type="InterPro" id="IPR007863">
    <property type="entry name" value="Peptidase_M16_C"/>
</dbReference>
<feature type="domain" description="Peptidase M16 C-terminal" evidence="4">
    <location>
        <begin position="194"/>
        <end position="370"/>
    </location>
</feature>
<dbReference type="InterPro" id="IPR001431">
    <property type="entry name" value="Pept_M16_Zn_BS"/>
</dbReference>
<protein>
    <recommendedName>
        <fullName evidence="7">Peptidase M16 N-terminal domain-containing protein</fullName>
    </recommendedName>
</protein>
<dbReference type="GO" id="GO:0046872">
    <property type="term" value="F:metal ion binding"/>
    <property type="evidence" value="ECO:0007669"/>
    <property type="project" value="InterPro"/>
</dbReference>
<accession>K9F3P5</accession>
<evidence type="ECO:0000313" key="6">
    <source>
        <dbReference type="Proteomes" id="UP000009888"/>
    </source>
</evidence>
<dbReference type="PANTHER" id="PTHR11851:SF49">
    <property type="entry name" value="MITOCHONDRIAL-PROCESSING PEPTIDASE SUBUNIT ALPHA"/>
    <property type="match status" value="1"/>
</dbReference>
<comment type="similarity">
    <text evidence="1 2">Belongs to the peptidase M16 family.</text>
</comment>
<evidence type="ECO:0000256" key="1">
    <source>
        <dbReference type="ARBA" id="ARBA00007261"/>
    </source>
</evidence>
<organism evidence="5 6">
    <name type="scientific">Actinobaculum massiliense ACS-171-V-Col2</name>
    <dbReference type="NCBI Taxonomy" id="883066"/>
    <lineage>
        <taxon>Bacteria</taxon>
        <taxon>Bacillati</taxon>
        <taxon>Actinomycetota</taxon>
        <taxon>Actinomycetes</taxon>
        <taxon>Actinomycetales</taxon>
        <taxon>Actinomycetaceae</taxon>
        <taxon>Actinobaculum</taxon>
    </lineage>
</organism>
<dbReference type="InterPro" id="IPR011249">
    <property type="entry name" value="Metalloenz_LuxS/M16"/>
</dbReference>
<dbReference type="STRING" id="202789.GCA_001457435_00261"/>
<proteinExistence type="inferred from homology"/>
<gene>
    <name evidence="5" type="ORF">HMPREF9233_00188</name>
</gene>
<dbReference type="PATRIC" id="fig|883066.3.peg.189"/>
<dbReference type="Pfam" id="PF05193">
    <property type="entry name" value="Peptidase_M16_C"/>
    <property type="match status" value="1"/>
</dbReference>
<dbReference type="eggNOG" id="COG0612">
    <property type="taxonomic scope" value="Bacteria"/>
</dbReference>
<feature type="domain" description="Peptidase M16 N-terminal" evidence="3">
    <location>
        <begin position="37"/>
        <end position="184"/>
    </location>
</feature>
<dbReference type="Pfam" id="PF00675">
    <property type="entry name" value="Peptidase_M16"/>
    <property type="match status" value="1"/>
</dbReference>
<dbReference type="PANTHER" id="PTHR11851">
    <property type="entry name" value="METALLOPROTEASE"/>
    <property type="match status" value="1"/>
</dbReference>
<dbReference type="InterPro" id="IPR050361">
    <property type="entry name" value="MPP/UQCRC_Complex"/>
</dbReference>
<dbReference type="GO" id="GO:0006508">
    <property type="term" value="P:proteolysis"/>
    <property type="evidence" value="ECO:0007669"/>
    <property type="project" value="InterPro"/>
</dbReference>
<sequence>MTVQYSQIPLPLQAGSDIDINDDGARLRRSVLPGGLRVLTTSLPHIRSVHLGFWVGSGSRDEEPGTEGSTHFLEHLLFKGTARRSAKDIAEEGDFLGGGFNAATSKQYTCYYGHVFDEDLPGAVDLLADMITSAALDPMDFATERGVILEELAMYADDPASVAMEKIPELVYGAHPLGRPIGGTAAEVSSLAHSALTDHYAAVYNPQELVVSAAGAVEHEAFCELVSDALLRGGWKFDDAADPAPRRRAEAITYPNGSDTKISREVEQAAVVVGMPAIDLFDDRLSVLFALNAILGGGSSSRLFQEIREKRGLAYSVYAFPGIFREGGMFGMSAGCNPQNASEVKALMFGELERIAGYGVTDEEVESAFRRLRADIVFSNESVHNEMNRLGTAELIRGELISQDEHLRRARAVTARDIQDLAAILAEQPRSSVIVGG</sequence>
<dbReference type="Proteomes" id="UP000009888">
    <property type="component" value="Unassembled WGS sequence"/>
</dbReference>
<comment type="caution">
    <text evidence="5">The sequence shown here is derived from an EMBL/GenBank/DDBJ whole genome shotgun (WGS) entry which is preliminary data.</text>
</comment>
<name>K9F3P5_9ACTO</name>
<evidence type="ECO:0000256" key="2">
    <source>
        <dbReference type="RuleBase" id="RU004447"/>
    </source>
</evidence>
<dbReference type="HOGENOM" id="CLU_009902_3_0_11"/>
<evidence type="ECO:0000259" key="3">
    <source>
        <dbReference type="Pfam" id="PF00675"/>
    </source>
</evidence>
<dbReference type="AlphaFoldDB" id="K9F3P5"/>
<evidence type="ECO:0008006" key="7">
    <source>
        <dbReference type="Google" id="ProtNLM"/>
    </source>
</evidence>
<dbReference type="Gene3D" id="3.30.830.10">
    <property type="entry name" value="Metalloenzyme, LuxS/M16 peptidase-like"/>
    <property type="match status" value="2"/>
</dbReference>
<dbReference type="RefSeq" id="WP_007000406.1">
    <property type="nucleotide sequence ID" value="NZ_JH992955.1"/>
</dbReference>
<evidence type="ECO:0000259" key="4">
    <source>
        <dbReference type="Pfam" id="PF05193"/>
    </source>
</evidence>
<dbReference type="GO" id="GO:0004222">
    <property type="term" value="F:metalloendopeptidase activity"/>
    <property type="evidence" value="ECO:0007669"/>
    <property type="project" value="InterPro"/>
</dbReference>
<dbReference type="InterPro" id="IPR011765">
    <property type="entry name" value="Pept_M16_N"/>
</dbReference>
<dbReference type="PROSITE" id="PS00143">
    <property type="entry name" value="INSULINASE"/>
    <property type="match status" value="1"/>
</dbReference>
<evidence type="ECO:0000313" key="5">
    <source>
        <dbReference type="EMBL" id="EKU96100.1"/>
    </source>
</evidence>
<dbReference type="EMBL" id="AGWL01000001">
    <property type="protein sequence ID" value="EKU96100.1"/>
    <property type="molecule type" value="Genomic_DNA"/>
</dbReference>
<dbReference type="SUPFAM" id="SSF63411">
    <property type="entry name" value="LuxS/MPP-like metallohydrolase"/>
    <property type="match status" value="2"/>
</dbReference>